<dbReference type="InterPro" id="IPR001789">
    <property type="entry name" value="Sig_transdc_resp-reg_receiver"/>
</dbReference>
<proteinExistence type="predicted"/>
<dbReference type="PROSITE" id="PS50883">
    <property type="entry name" value="EAL"/>
    <property type="match status" value="1"/>
</dbReference>
<dbReference type="InterPro" id="IPR050706">
    <property type="entry name" value="Cyclic-di-GMP_PDE-like"/>
</dbReference>
<dbReference type="SUPFAM" id="SSF141868">
    <property type="entry name" value="EAL domain-like"/>
    <property type="match status" value="1"/>
</dbReference>
<name>A0ABV4YFN3_9CYAN</name>
<comment type="caution">
    <text evidence="5">The sequence shown here is derived from an EMBL/GenBank/DDBJ whole genome shotgun (WGS) entry which is preliminary data.</text>
</comment>
<dbReference type="InterPro" id="IPR029787">
    <property type="entry name" value="Nucleotide_cyclase"/>
</dbReference>
<feature type="domain" description="GGDEF" evidence="4">
    <location>
        <begin position="183"/>
        <end position="316"/>
    </location>
</feature>
<evidence type="ECO:0000313" key="6">
    <source>
        <dbReference type="Proteomes" id="UP001576776"/>
    </source>
</evidence>
<dbReference type="SMART" id="SM00267">
    <property type="entry name" value="GGDEF"/>
    <property type="match status" value="1"/>
</dbReference>
<dbReference type="Gene3D" id="3.20.20.450">
    <property type="entry name" value="EAL domain"/>
    <property type="match status" value="1"/>
</dbReference>
<feature type="modified residue" description="4-aspartylphosphate" evidence="1">
    <location>
        <position position="56"/>
    </location>
</feature>
<feature type="domain" description="EAL" evidence="3">
    <location>
        <begin position="325"/>
        <end position="579"/>
    </location>
</feature>
<dbReference type="InterPro" id="IPR000160">
    <property type="entry name" value="GGDEF_dom"/>
</dbReference>
<evidence type="ECO:0000259" key="4">
    <source>
        <dbReference type="PROSITE" id="PS50887"/>
    </source>
</evidence>
<dbReference type="Gene3D" id="3.40.50.2300">
    <property type="match status" value="1"/>
</dbReference>
<dbReference type="Pfam" id="PF00072">
    <property type="entry name" value="Response_reg"/>
    <property type="match status" value="1"/>
</dbReference>
<dbReference type="EMBL" id="JBHFNS010000066">
    <property type="protein sequence ID" value="MFB2937004.1"/>
    <property type="molecule type" value="Genomic_DNA"/>
</dbReference>
<dbReference type="InterPro" id="IPR001633">
    <property type="entry name" value="EAL_dom"/>
</dbReference>
<dbReference type="SUPFAM" id="SSF55073">
    <property type="entry name" value="Nucleotide cyclase"/>
    <property type="match status" value="1"/>
</dbReference>
<accession>A0ABV4YFN3</accession>
<evidence type="ECO:0000259" key="3">
    <source>
        <dbReference type="PROSITE" id="PS50883"/>
    </source>
</evidence>
<keyword evidence="1" id="KW-0597">Phosphoprotein</keyword>
<reference evidence="5 6" key="1">
    <citation type="submission" date="2024-09" db="EMBL/GenBank/DDBJ databases">
        <title>Floridaenema gen nov. (Aerosakkonemataceae, Aerosakkonematales ord. nov., Cyanobacteria) from benthic tropical and subtropical fresh waters, with the description of four new species.</title>
        <authorList>
            <person name="Moretto J.A."/>
            <person name="Berthold D.E."/>
            <person name="Lefler F.W."/>
            <person name="Huang I.-S."/>
            <person name="Laughinghouse H. IV."/>
        </authorList>
    </citation>
    <scope>NUCLEOTIDE SEQUENCE [LARGE SCALE GENOMIC DNA]</scope>
    <source>
        <strain evidence="5 6">BLCC-F154</strain>
    </source>
</reference>
<dbReference type="CDD" id="cd01948">
    <property type="entry name" value="EAL"/>
    <property type="match status" value="1"/>
</dbReference>
<evidence type="ECO:0000256" key="1">
    <source>
        <dbReference type="PROSITE-ProRule" id="PRU00169"/>
    </source>
</evidence>
<gene>
    <name evidence="5" type="ORF">ACE1B6_17285</name>
</gene>
<dbReference type="PROSITE" id="PS50110">
    <property type="entry name" value="RESPONSE_REGULATORY"/>
    <property type="match status" value="1"/>
</dbReference>
<protein>
    <submittedName>
        <fullName evidence="5">EAL domain-containing protein</fullName>
    </submittedName>
</protein>
<keyword evidence="6" id="KW-1185">Reference proteome</keyword>
<dbReference type="SUPFAM" id="SSF52172">
    <property type="entry name" value="CheY-like"/>
    <property type="match status" value="1"/>
</dbReference>
<dbReference type="CDD" id="cd17534">
    <property type="entry name" value="REC_DC-like"/>
    <property type="match status" value="1"/>
</dbReference>
<dbReference type="Pfam" id="PF00563">
    <property type="entry name" value="EAL"/>
    <property type="match status" value="1"/>
</dbReference>
<dbReference type="InterPro" id="IPR035919">
    <property type="entry name" value="EAL_sf"/>
</dbReference>
<dbReference type="PROSITE" id="PS50887">
    <property type="entry name" value="GGDEF"/>
    <property type="match status" value="1"/>
</dbReference>
<dbReference type="PANTHER" id="PTHR33121">
    <property type="entry name" value="CYCLIC DI-GMP PHOSPHODIESTERASE PDEF"/>
    <property type="match status" value="1"/>
</dbReference>
<dbReference type="PANTHER" id="PTHR33121:SF71">
    <property type="entry name" value="OXYGEN SENSOR PROTEIN DOSP"/>
    <property type="match status" value="1"/>
</dbReference>
<feature type="domain" description="Response regulatory" evidence="2">
    <location>
        <begin position="6"/>
        <end position="121"/>
    </location>
</feature>
<dbReference type="InterPro" id="IPR011006">
    <property type="entry name" value="CheY-like_superfamily"/>
</dbReference>
<evidence type="ECO:0000259" key="2">
    <source>
        <dbReference type="PROSITE" id="PS50110"/>
    </source>
</evidence>
<dbReference type="Proteomes" id="UP001576776">
    <property type="component" value="Unassembled WGS sequence"/>
</dbReference>
<dbReference type="RefSeq" id="WP_413258498.1">
    <property type="nucleotide sequence ID" value="NZ_JBHFNS010000066.1"/>
</dbReference>
<dbReference type="NCBIfam" id="TIGR00254">
    <property type="entry name" value="GGDEF"/>
    <property type="match status" value="1"/>
</dbReference>
<evidence type="ECO:0000313" key="5">
    <source>
        <dbReference type="EMBL" id="MFB2937004.1"/>
    </source>
</evidence>
<dbReference type="Pfam" id="PF00990">
    <property type="entry name" value="GGDEF"/>
    <property type="match status" value="1"/>
</dbReference>
<dbReference type="SMART" id="SM00448">
    <property type="entry name" value="REC"/>
    <property type="match status" value="1"/>
</dbReference>
<dbReference type="CDD" id="cd01949">
    <property type="entry name" value="GGDEF"/>
    <property type="match status" value="1"/>
</dbReference>
<dbReference type="SMART" id="SM00052">
    <property type="entry name" value="EAL"/>
    <property type="match status" value="1"/>
</dbReference>
<dbReference type="InterPro" id="IPR043128">
    <property type="entry name" value="Rev_trsase/Diguanyl_cyclase"/>
</dbReference>
<sequence length="584" mass="66342">MKKNIKLLIVEDELIAAENISRNLQQQGYEIVGLVSTGEEAIQEAIANHPDLILMDIMLPGEIDGIKAAYIIHTQLQIPIVYMTAYADNDTLEKAKHTEPYGYLVKPFKPQDVSTTIEIALKRYETEKAMAIRYTAQIQVAQEKLLQLSQLPNLTLLEKQFHQITSTLNFSAKSEIVDNLAPRIVPVFCLRLDRIQKLSNILSYQENECLVNLVSKRLIAYLGNQELLARLNNDEFAIVLNAVNYKQEVSNAAQQILSLFNEPFLVNHREIFVTASLGMAMFNDDGYELEQLINCSKKAMNYAQTLGGNRYEFYQKLLSVDWDNELALEIDLRHAIERQELQLYYQPKVDLRTGEIVGAEALLRWFQQAKGFISPAKFIPIAEETGLIKPISDWVLKTACKHTKLLHQEGLGFIRVAVNLSGYQFNQEELPQQLLKITLSAGIEPKFIEFELTESLLIADVKLAVDKLKLLKSLGIKIAIDDFGTRYSSLNYLQQLPFDILKIDQCFVRDIEHNSKKQAITKAIIDMAHQLGLKVIAEGVETAGELQFLCQNGCDEMQGYLFSRPLPFRDFKQLVKSKAILSIK</sequence>
<dbReference type="Gene3D" id="3.30.70.270">
    <property type="match status" value="1"/>
</dbReference>
<organism evidence="5 6">
    <name type="scientific">Floridaenema fluviatile BLCC-F154</name>
    <dbReference type="NCBI Taxonomy" id="3153640"/>
    <lineage>
        <taxon>Bacteria</taxon>
        <taxon>Bacillati</taxon>
        <taxon>Cyanobacteriota</taxon>
        <taxon>Cyanophyceae</taxon>
        <taxon>Oscillatoriophycideae</taxon>
        <taxon>Aerosakkonematales</taxon>
        <taxon>Aerosakkonemataceae</taxon>
        <taxon>Floridanema</taxon>
        <taxon>Floridanema fluviatile</taxon>
    </lineage>
</organism>